<reference evidence="2 4" key="1">
    <citation type="submission" date="2016-04" db="EMBL/GenBank/DDBJ databases">
        <title>Genome sequence of Methanosphaera cuniculi DSM 4103.</title>
        <authorList>
            <person name="Poehlein A."/>
            <person name="Seedorf H."/>
            <person name="Daniel R."/>
        </authorList>
    </citation>
    <scope>NUCLEOTIDE SEQUENCE [LARGE SCALE GENOMIC DNA]</scope>
    <source>
        <strain evidence="2 4">DSM 4103</strain>
    </source>
</reference>
<evidence type="ECO:0000313" key="3">
    <source>
        <dbReference type="Proteomes" id="UP000217528"/>
    </source>
</evidence>
<sequence length="135" mass="15421">MTNNMYCTIDEVKRITGIKPKHFKIENDTELDTIIETWIIQSMSIIDEYCQQSFTTENIPGGVSIACVQIVANIITNAESRKNSPLVKVNDWTVTTVPTEIFTKPIKELLKPYTKTDERYEKAQIEFLTITGDSK</sequence>
<evidence type="ECO:0000313" key="1">
    <source>
        <dbReference type="EMBL" id="PAV07612.1"/>
    </source>
</evidence>
<proteinExistence type="predicted"/>
<dbReference type="Proteomes" id="UP000217528">
    <property type="component" value="Unassembled WGS sequence"/>
</dbReference>
<evidence type="ECO:0000313" key="4">
    <source>
        <dbReference type="Proteomes" id="UP000246004"/>
    </source>
</evidence>
<evidence type="ECO:0000313" key="2">
    <source>
        <dbReference type="EMBL" id="PWL08064.1"/>
    </source>
</evidence>
<keyword evidence="3" id="KW-1185">Reference proteome</keyword>
<gene>
    <name evidence="1" type="ORF">ASJ82_08020</name>
    <name evidence="2" type="ORF">MSCUN_09950</name>
</gene>
<dbReference type="EMBL" id="LMVN01000011">
    <property type="protein sequence ID" value="PAV07612.1"/>
    <property type="molecule type" value="Genomic_DNA"/>
</dbReference>
<name>A0A2A2HDX0_9EURY</name>
<protein>
    <recommendedName>
        <fullName evidence="5">Phage gp6-like head-tail connector protein</fullName>
    </recommendedName>
</protein>
<accession>A0A2A2HDX0</accession>
<comment type="caution">
    <text evidence="1">The sequence shown here is derived from an EMBL/GenBank/DDBJ whole genome shotgun (WGS) entry which is preliminary data.</text>
</comment>
<organism evidence="1 3">
    <name type="scientific">Methanosphaera cuniculi</name>
    <dbReference type="NCBI Taxonomy" id="1077256"/>
    <lineage>
        <taxon>Archaea</taxon>
        <taxon>Methanobacteriati</taxon>
        <taxon>Methanobacteriota</taxon>
        <taxon>Methanomada group</taxon>
        <taxon>Methanobacteria</taxon>
        <taxon>Methanobacteriales</taxon>
        <taxon>Methanobacteriaceae</taxon>
        <taxon>Methanosphaera</taxon>
    </lineage>
</organism>
<dbReference type="AlphaFoldDB" id="A0A2A2HDX0"/>
<dbReference type="Proteomes" id="UP000246004">
    <property type="component" value="Unassembled WGS sequence"/>
</dbReference>
<dbReference type="EMBL" id="LWMS01000031">
    <property type="protein sequence ID" value="PWL08064.1"/>
    <property type="molecule type" value="Genomic_DNA"/>
</dbReference>
<evidence type="ECO:0008006" key="5">
    <source>
        <dbReference type="Google" id="ProtNLM"/>
    </source>
</evidence>
<dbReference type="RefSeq" id="WP_095608498.1">
    <property type="nucleotide sequence ID" value="NZ_CAUHCB010000011.1"/>
</dbReference>
<reference evidence="1 3" key="2">
    <citation type="journal article" date="2017" name="BMC Genomics">
        <title>Genomic analysis of methanogenic archaea reveals a shift towards energy conservation.</title>
        <authorList>
            <person name="Gilmore S.P."/>
            <person name="Henske J.K."/>
            <person name="Sexton J.A."/>
            <person name="Solomon K.V."/>
            <person name="Seppala S."/>
            <person name="Yoo J.I."/>
            <person name="Huyett L.M."/>
            <person name="Pressman A."/>
            <person name="Cogan J.Z."/>
            <person name="Kivenson V."/>
            <person name="Peng X."/>
            <person name="Tan Y."/>
            <person name="Valentine D.L."/>
            <person name="O'Malley M.A."/>
        </authorList>
    </citation>
    <scope>NUCLEOTIDE SEQUENCE [LARGE SCALE GENOMIC DNA]</scope>
    <source>
        <strain evidence="1 3">1R-7</strain>
    </source>
</reference>